<reference evidence="2" key="1">
    <citation type="submission" date="2015-09" db="EMBL/GenBank/DDBJ databases">
        <title>Draft Genome Sequences of Two Novel Amoeba-resistant Intranuclear Bacteria, Candidatus Berkiella cookevillensis and Candidatus Berkiella aquae.</title>
        <authorList>
            <person name="Mehari Y.T."/>
            <person name="Arivett B.A."/>
            <person name="Farone A.L."/>
            <person name="Gunderson J.H."/>
            <person name="Farone M.B."/>
        </authorList>
    </citation>
    <scope>NUCLEOTIDE SEQUENCE [LARGE SCALE GENOMIC DNA]</scope>
    <source>
        <strain evidence="2">CC99</strain>
    </source>
</reference>
<dbReference type="OrthoDB" id="5567005at2"/>
<dbReference type="EMBL" id="LKHV01000018">
    <property type="protein sequence ID" value="KRG17351.1"/>
    <property type="molecule type" value="Genomic_DNA"/>
</dbReference>
<protein>
    <submittedName>
        <fullName evidence="2">PilZ domain protein</fullName>
    </submittedName>
    <submittedName>
        <fullName evidence="3">PilZ domain-containing protein</fullName>
    </submittedName>
</protein>
<proteinExistence type="predicted"/>
<dbReference type="Proteomes" id="UP000051494">
    <property type="component" value="Unassembled WGS sequence"/>
</dbReference>
<evidence type="ECO:0000313" key="3">
    <source>
        <dbReference type="EMBL" id="MCS5707757.1"/>
    </source>
</evidence>
<dbReference type="InterPro" id="IPR009875">
    <property type="entry name" value="PilZ_domain"/>
</dbReference>
<dbReference type="EMBL" id="LKHV02000001">
    <property type="protein sequence ID" value="MCS5707757.1"/>
    <property type="molecule type" value="Genomic_DNA"/>
</dbReference>
<accession>A0A0Q9YKY4</accession>
<dbReference type="Pfam" id="PF07238">
    <property type="entry name" value="PilZ"/>
    <property type="match status" value="1"/>
</dbReference>
<feature type="domain" description="PilZ" evidence="1">
    <location>
        <begin position="111"/>
        <end position="194"/>
    </location>
</feature>
<gene>
    <name evidence="3" type="ORF">CC99x_002435</name>
    <name evidence="2" type="ORF">CC99x_02421</name>
</gene>
<dbReference type="RefSeq" id="WP_057625506.1">
    <property type="nucleotide sequence ID" value="NZ_LKHV02000001.1"/>
</dbReference>
<dbReference type="GO" id="GO:0035438">
    <property type="term" value="F:cyclic-di-GMP binding"/>
    <property type="evidence" value="ECO:0007669"/>
    <property type="project" value="InterPro"/>
</dbReference>
<dbReference type="AlphaFoldDB" id="A0A0Q9YKY4"/>
<reference evidence="3" key="3">
    <citation type="submission" date="2021-06" db="EMBL/GenBank/DDBJ databases">
        <title>Genomic Description and Analysis of Intracellular Bacteria, Candidatus Berkiella cookevillensis and Candidatus Berkiella aquae.</title>
        <authorList>
            <person name="Kidane D.T."/>
            <person name="Mehari Y.T."/>
            <person name="Rice F.C."/>
            <person name="Arivett B.A."/>
            <person name="Farone A.L."/>
            <person name="Berk S.G."/>
            <person name="Farone M.B."/>
        </authorList>
    </citation>
    <scope>NUCLEOTIDE SEQUENCE</scope>
    <source>
        <strain evidence="3">CC99</strain>
    </source>
</reference>
<evidence type="ECO:0000313" key="2">
    <source>
        <dbReference type="EMBL" id="KRG17351.1"/>
    </source>
</evidence>
<sequence length="211" mass="24136">MTAPKAPRNDVERRRYFRIEDKVVLSYKTLSEEEKQLQSRKLKSGEDLCPDLYHTFVMLESDIQDLIKKSKKENLLLSQAIELLNRKLNVIAKGPPNDRRKNSSIFNREPVTVSLSGCGISFMAPTPIEKGQTVQVEIILLPSRQYIVCLGEIVSSEKVALSENIGYSAENPFRIAVNFVEIRGEDSERLIQHVIKREVELLRSSKKHLRS</sequence>
<organism evidence="2">
    <name type="scientific">Candidatus Berkiella cookevillensis</name>
    <dbReference type="NCBI Taxonomy" id="437022"/>
    <lineage>
        <taxon>Bacteria</taxon>
        <taxon>Pseudomonadati</taxon>
        <taxon>Pseudomonadota</taxon>
        <taxon>Gammaproteobacteria</taxon>
        <taxon>Candidatus Berkiellales</taxon>
        <taxon>Candidatus Berkiellaceae</taxon>
        <taxon>Candidatus Berkiella</taxon>
    </lineage>
</organism>
<evidence type="ECO:0000313" key="4">
    <source>
        <dbReference type="Proteomes" id="UP000051494"/>
    </source>
</evidence>
<name>A0A0Q9YKY4_9GAMM</name>
<evidence type="ECO:0000259" key="1">
    <source>
        <dbReference type="Pfam" id="PF07238"/>
    </source>
</evidence>
<keyword evidence="4" id="KW-1185">Reference proteome</keyword>
<reference evidence="3" key="2">
    <citation type="journal article" date="2016" name="Genome Announc.">
        <title>Draft Genome Sequences of Two Novel Amoeba-Resistant Intranuclear Bacteria, 'Candidatus Berkiella cookevillensis' and 'Candidatus Berkiella aquae'.</title>
        <authorList>
            <person name="Mehari Y.T."/>
            <person name="Arivett B.A."/>
            <person name="Farone A.L."/>
            <person name="Gunderson J.H."/>
            <person name="Farone M.B."/>
        </authorList>
    </citation>
    <scope>NUCLEOTIDE SEQUENCE</scope>
    <source>
        <strain evidence="3">CC99</strain>
    </source>
</reference>
<dbReference type="STRING" id="437022.CC99x_02421"/>
<comment type="caution">
    <text evidence="2">The sequence shown here is derived from an EMBL/GenBank/DDBJ whole genome shotgun (WGS) entry which is preliminary data.</text>
</comment>